<feature type="domain" description="Glycosyltransferase subfamily 4-like N-terminal" evidence="2">
    <location>
        <begin position="14"/>
        <end position="189"/>
    </location>
</feature>
<dbReference type="Gene3D" id="3.40.50.2000">
    <property type="entry name" value="Glycogen Phosphorylase B"/>
    <property type="match status" value="2"/>
</dbReference>
<evidence type="ECO:0000313" key="4">
    <source>
        <dbReference type="Proteomes" id="UP000006860"/>
    </source>
</evidence>
<keyword evidence="3" id="KW-0808">Transferase</keyword>
<dbReference type="CDD" id="cd03801">
    <property type="entry name" value="GT4_PimA-like"/>
    <property type="match status" value="1"/>
</dbReference>
<sequence length="404" mass="44972">MRVTLVSSSSGSHGGGEFYLHSLALGLRALGHDVTTIMSQHSCMDELADRFTHSMLPIKRWPYCNTYHRRLRSLQAAYAFADIRRITDLLRAEETDIVHLNQQCVEDGLDLVQAAADSGIPAVSTIHVTRSMQDLQAFAGGLRDRTARRILGRSGVDLVAISNASRTDLSTFLQGALPDRQVHSAPNGVARPVPEKRSQLHRDWEIPEDSFVIGCVARIEQQKNPLFAPRLLSQLPDWVHFVWVGDGRLRKSLEEEINNRDLQERFHLPGWHSEAASQMVGFDLFALPSHYEGLPLALLEAMSLGLPCIASAVDGMADVITSGSNGVLCQVGDVVEWQQQIMRLLESHQLRSRLSENALNTYSENYSLEAMARRTSQIYETVIARSTLSEKSDRKSHLLAAADQ</sequence>
<dbReference type="Pfam" id="PF00534">
    <property type="entry name" value="Glycos_transf_1"/>
    <property type="match status" value="1"/>
</dbReference>
<feature type="domain" description="Glycosyl transferase family 1" evidence="1">
    <location>
        <begin position="198"/>
        <end position="358"/>
    </location>
</feature>
<proteinExistence type="predicted"/>
<dbReference type="SUPFAM" id="SSF53756">
    <property type="entry name" value="UDP-Glycosyltransferase/glycogen phosphorylase"/>
    <property type="match status" value="1"/>
</dbReference>
<dbReference type="PANTHER" id="PTHR45947">
    <property type="entry name" value="SULFOQUINOVOSYL TRANSFERASE SQD2"/>
    <property type="match status" value="1"/>
</dbReference>
<protein>
    <submittedName>
        <fullName evidence="3">Glycosyl transferase group 1</fullName>
    </submittedName>
</protein>
<dbReference type="GO" id="GO:0016757">
    <property type="term" value="F:glycosyltransferase activity"/>
    <property type="evidence" value="ECO:0007669"/>
    <property type="project" value="InterPro"/>
</dbReference>
<dbReference type="HOGENOM" id="CLU_009583_0_3_0"/>
<dbReference type="OrthoDB" id="9804196at2"/>
<evidence type="ECO:0000259" key="1">
    <source>
        <dbReference type="Pfam" id="PF00534"/>
    </source>
</evidence>
<dbReference type="STRING" id="756272.Plabr_4189"/>
<reference evidence="4" key="1">
    <citation type="submission" date="2011-02" db="EMBL/GenBank/DDBJ databases">
        <title>The complete genome of Planctomyces brasiliensis DSM 5305.</title>
        <authorList>
            <person name="Lucas S."/>
            <person name="Copeland A."/>
            <person name="Lapidus A."/>
            <person name="Bruce D."/>
            <person name="Goodwin L."/>
            <person name="Pitluck S."/>
            <person name="Kyrpides N."/>
            <person name="Mavromatis K."/>
            <person name="Pagani I."/>
            <person name="Ivanova N."/>
            <person name="Ovchinnikova G."/>
            <person name="Lu M."/>
            <person name="Detter J.C."/>
            <person name="Han C."/>
            <person name="Land M."/>
            <person name="Hauser L."/>
            <person name="Markowitz V."/>
            <person name="Cheng J.-F."/>
            <person name="Hugenholtz P."/>
            <person name="Woyke T."/>
            <person name="Wu D."/>
            <person name="Tindall B."/>
            <person name="Pomrenke H.G."/>
            <person name="Brambilla E."/>
            <person name="Klenk H.-P."/>
            <person name="Eisen J.A."/>
        </authorList>
    </citation>
    <scope>NUCLEOTIDE SEQUENCE [LARGE SCALE GENOMIC DNA]</scope>
    <source>
        <strain evidence="4">ATCC 49424 / DSM 5305 / JCM 21570 / NBRC 103401 / IFAM 1448</strain>
    </source>
</reference>
<dbReference type="RefSeq" id="WP_013630468.1">
    <property type="nucleotide sequence ID" value="NC_015174.1"/>
</dbReference>
<dbReference type="EMBL" id="CP002546">
    <property type="protein sequence ID" value="ADY61763.1"/>
    <property type="molecule type" value="Genomic_DNA"/>
</dbReference>
<dbReference type="InterPro" id="IPR028098">
    <property type="entry name" value="Glyco_trans_4-like_N"/>
</dbReference>
<dbReference type="Pfam" id="PF13439">
    <property type="entry name" value="Glyco_transf_4"/>
    <property type="match status" value="1"/>
</dbReference>
<name>F0SI61_RUBBR</name>
<dbReference type="eggNOG" id="COG0438">
    <property type="taxonomic scope" value="Bacteria"/>
</dbReference>
<dbReference type="InterPro" id="IPR001296">
    <property type="entry name" value="Glyco_trans_1"/>
</dbReference>
<dbReference type="InterPro" id="IPR050194">
    <property type="entry name" value="Glycosyltransferase_grp1"/>
</dbReference>
<dbReference type="KEGG" id="pbs:Plabr_4189"/>
<accession>F0SI61</accession>
<dbReference type="Proteomes" id="UP000006860">
    <property type="component" value="Chromosome"/>
</dbReference>
<keyword evidence="4" id="KW-1185">Reference proteome</keyword>
<gene>
    <name evidence="3" type="ordered locus">Plabr_4189</name>
</gene>
<organism evidence="3 4">
    <name type="scientific">Rubinisphaera brasiliensis (strain ATCC 49424 / DSM 5305 / JCM 21570 / IAM 15109 / NBRC 103401 / IFAM 1448)</name>
    <name type="common">Planctomyces brasiliensis</name>
    <dbReference type="NCBI Taxonomy" id="756272"/>
    <lineage>
        <taxon>Bacteria</taxon>
        <taxon>Pseudomonadati</taxon>
        <taxon>Planctomycetota</taxon>
        <taxon>Planctomycetia</taxon>
        <taxon>Planctomycetales</taxon>
        <taxon>Planctomycetaceae</taxon>
        <taxon>Rubinisphaera</taxon>
    </lineage>
</organism>
<evidence type="ECO:0000259" key="2">
    <source>
        <dbReference type="Pfam" id="PF13439"/>
    </source>
</evidence>
<dbReference type="AlphaFoldDB" id="F0SI61"/>
<dbReference type="PANTHER" id="PTHR45947:SF3">
    <property type="entry name" value="SULFOQUINOVOSYL TRANSFERASE SQD2"/>
    <property type="match status" value="1"/>
</dbReference>
<evidence type="ECO:0000313" key="3">
    <source>
        <dbReference type="EMBL" id="ADY61763.1"/>
    </source>
</evidence>